<reference evidence="1" key="1">
    <citation type="submission" date="2018-05" db="EMBL/GenBank/DDBJ databases">
        <authorList>
            <person name="Lanie J.A."/>
            <person name="Ng W.-L."/>
            <person name="Kazmierczak K.M."/>
            <person name="Andrzejewski T.M."/>
            <person name="Davidsen T.M."/>
            <person name="Wayne K.J."/>
            <person name="Tettelin H."/>
            <person name="Glass J.I."/>
            <person name="Rusch D."/>
            <person name="Podicherti R."/>
            <person name="Tsui H.-C.T."/>
            <person name="Winkler M.E."/>
        </authorList>
    </citation>
    <scope>NUCLEOTIDE SEQUENCE</scope>
</reference>
<accession>A0A381RUX5</accession>
<protein>
    <submittedName>
        <fullName evidence="1">Uncharacterized protein</fullName>
    </submittedName>
</protein>
<gene>
    <name evidence="1" type="ORF">METZ01_LOCUS47733</name>
</gene>
<dbReference type="AlphaFoldDB" id="A0A381RUX5"/>
<proteinExistence type="predicted"/>
<sequence length="72" mass="8573">MNSHHTFENGLKYKPDYAWPKEGTKRKCPVCNDSLELVDNAENYYGKPWWCAPCQWQYSEEDFRARSKKPAK</sequence>
<evidence type="ECO:0000313" key="1">
    <source>
        <dbReference type="EMBL" id="SUZ94879.1"/>
    </source>
</evidence>
<name>A0A381RUX5_9ZZZZ</name>
<organism evidence="1">
    <name type="scientific">marine metagenome</name>
    <dbReference type="NCBI Taxonomy" id="408172"/>
    <lineage>
        <taxon>unclassified sequences</taxon>
        <taxon>metagenomes</taxon>
        <taxon>ecological metagenomes</taxon>
    </lineage>
</organism>
<dbReference type="EMBL" id="UINC01002275">
    <property type="protein sequence ID" value="SUZ94879.1"/>
    <property type="molecule type" value="Genomic_DNA"/>
</dbReference>